<dbReference type="SUPFAM" id="SSF55729">
    <property type="entry name" value="Acyl-CoA N-acyltransferases (Nat)"/>
    <property type="match status" value="1"/>
</dbReference>
<dbReference type="InterPro" id="IPR000182">
    <property type="entry name" value="GNAT_dom"/>
</dbReference>
<dbReference type="PANTHER" id="PTHR13947">
    <property type="entry name" value="GNAT FAMILY N-ACETYLTRANSFERASE"/>
    <property type="match status" value="1"/>
</dbReference>
<dbReference type="EMBL" id="NKJJ02000010">
    <property type="protein sequence ID" value="TPR06519.1"/>
    <property type="molecule type" value="Genomic_DNA"/>
</dbReference>
<sequence>MTTSPLPTRLATPTDGPQIRDLVESAFRAADTRPNWTGDLALGARFHVALDDILTRITEEDSAILIATAADVDSNDPPIIACVSMRRHGPGLARLSYLAVNQRYQQGGLGRMILSLAEGHCRDVWGVKRVGLNALDTRLALIGWYERCGYSPTGEVTRFQLLPDVLSFVEMEKGVEGVEGVVRLS</sequence>
<keyword evidence="2" id="KW-0808">Transferase</keyword>
<evidence type="ECO:0000256" key="3">
    <source>
        <dbReference type="ARBA" id="ARBA00022692"/>
    </source>
</evidence>
<protein>
    <recommendedName>
        <fullName evidence="9">Probable N-acetyltransferase 14</fullName>
    </recommendedName>
</protein>
<comment type="similarity">
    <text evidence="8">Belongs to the camello family.</text>
</comment>
<name>A0A254U9R2_ASPNG</name>
<reference evidence="12" key="1">
    <citation type="submission" date="2018-10" db="EMBL/GenBank/DDBJ databases">
        <title>FDA dAtabase for Regulatory Grade micrObial Sequences (FDA-ARGOS): Supporting development and validation of Infectious Disease Dx tests.</title>
        <authorList>
            <person name="Kerrigan L."/>
            <person name="Tallon L."/>
            <person name="Sadzewicz L."/>
            <person name="Sengamalay N."/>
            <person name="Ott S."/>
            <person name="Godinez A."/>
            <person name="Nagaraj S."/>
            <person name="Vavikolanu K."/>
            <person name="Nadendla S."/>
            <person name="George J."/>
            <person name="Sichtig H."/>
        </authorList>
    </citation>
    <scope>NUCLEOTIDE SEQUENCE [LARGE SCALE GENOMIC DNA]</scope>
    <source>
        <strain evidence="12">FDAARGOS_311</strain>
    </source>
</reference>
<dbReference type="PANTHER" id="PTHR13947:SF51">
    <property type="entry name" value="N-ACETYLTRANSFERASE 14-RELATED"/>
    <property type="match status" value="1"/>
</dbReference>
<evidence type="ECO:0000256" key="4">
    <source>
        <dbReference type="ARBA" id="ARBA00022989"/>
    </source>
</evidence>
<organism evidence="11 12">
    <name type="scientific">Aspergillus niger</name>
    <dbReference type="NCBI Taxonomy" id="5061"/>
    <lineage>
        <taxon>Eukaryota</taxon>
        <taxon>Fungi</taxon>
        <taxon>Dikarya</taxon>
        <taxon>Ascomycota</taxon>
        <taxon>Pezizomycotina</taxon>
        <taxon>Eurotiomycetes</taxon>
        <taxon>Eurotiomycetidae</taxon>
        <taxon>Eurotiales</taxon>
        <taxon>Aspergillaceae</taxon>
        <taxon>Aspergillus</taxon>
        <taxon>Aspergillus subgen. Circumdati</taxon>
    </lineage>
</organism>
<dbReference type="InterPro" id="IPR050769">
    <property type="entry name" value="NAT_camello-type"/>
</dbReference>
<evidence type="ECO:0000256" key="9">
    <source>
        <dbReference type="ARBA" id="ARBA00040241"/>
    </source>
</evidence>
<keyword evidence="5" id="KW-0472">Membrane</keyword>
<dbReference type="AlphaFoldDB" id="A0A254U9R2"/>
<evidence type="ECO:0000259" key="10">
    <source>
        <dbReference type="PROSITE" id="PS51186"/>
    </source>
</evidence>
<keyword evidence="6" id="KW-0012">Acyltransferase</keyword>
<evidence type="ECO:0000256" key="2">
    <source>
        <dbReference type="ARBA" id="ARBA00022679"/>
    </source>
</evidence>
<dbReference type="Pfam" id="PF00583">
    <property type="entry name" value="Acetyltransf_1"/>
    <property type="match status" value="1"/>
</dbReference>
<dbReference type="PROSITE" id="PS51186">
    <property type="entry name" value="GNAT"/>
    <property type="match status" value="1"/>
</dbReference>
<keyword evidence="3" id="KW-0812">Transmembrane</keyword>
<feature type="domain" description="N-acetyltransferase" evidence="10">
    <location>
        <begin position="6"/>
        <end position="176"/>
    </location>
</feature>
<evidence type="ECO:0000256" key="8">
    <source>
        <dbReference type="ARBA" id="ARBA00038470"/>
    </source>
</evidence>
<evidence type="ECO:0000256" key="5">
    <source>
        <dbReference type="ARBA" id="ARBA00023136"/>
    </source>
</evidence>
<dbReference type="CDD" id="cd04301">
    <property type="entry name" value="NAT_SF"/>
    <property type="match status" value="1"/>
</dbReference>
<dbReference type="InterPro" id="IPR016181">
    <property type="entry name" value="Acyl_CoA_acyltransferase"/>
</dbReference>
<dbReference type="VEuPathDB" id="FungiDB:M747DRAFT_277816"/>
<comment type="subcellular location">
    <subcellularLocation>
        <location evidence="1">Membrane</location>
    </subcellularLocation>
</comment>
<evidence type="ECO:0000256" key="1">
    <source>
        <dbReference type="ARBA" id="ARBA00004370"/>
    </source>
</evidence>
<gene>
    <name evidence="11" type="ORF">CAN33_0021820</name>
</gene>
<comment type="caution">
    <text evidence="11">The sequence shown here is derived from an EMBL/GenBank/DDBJ whole genome shotgun (WGS) entry which is preliminary data.</text>
</comment>
<dbReference type="VEuPathDB" id="FungiDB:ASPNIDRAFT2_1119533"/>
<dbReference type="Gene3D" id="3.40.630.30">
    <property type="match status" value="1"/>
</dbReference>
<dbReference type="GO" id="GO:0016020">
    <property type="term" value="C:membrane"/>
    <property type="evidence" value="ECO:0007669"/>
    <property type="project" value="UniProtKB-SubCell"/>
</dbReference>
<keyword evidence="4" id="KW-1133">Transmembrane helix</keyword>
<dbReference type="Proteomes" id="UP000197666">
    <property type="component" value="Unassembled WGS sequence"/>
</dbReference>
<evidence type="ECO:0000313" key="12">
    <source>
        <dbReference type="Proteomes" id="UP000197666"/>
    </source>
</evidence>
<proteinExistence type="inferred from homology"/>
<evidence type="ECO:0000313" key="11">
    <source>
        <dbReference type="EMBL" id="TPR06519.1"/>
    </source>
</evidence>
<evidence type="ECO:0000256" key="7">
    <source>
        <dbReference type="ARBA" id="ARBA00037582"/>
    </source>
</evidence>
<accession>A0A254U9R2</accession>
<comment type="function">
    <text evidence="7">Probable acetyltransferase.</text>
</comment>
<dbReference type="eggNOG" id="ENOG502S8V6">
    <property type="taxonomic scope" value="Eukaryota"/>
</dbReference>
<dbReference type="VEuPathDB" id="FungiDB:ATCC64974_33130"/>
<dbReference type="GO" id="GO:0008080">
    <property type="term" value="F:N-acetyltransferase activity"/>
    <property type="evidence" value="ECO:0007669"/>
    <property type="project" value="InterPro"/>
</dbReference>
<dbReference type="VEuPathDB" id="FungiDB:An12g10870"/>
<evidence type="ECO:0000256" key="6">
    <source>
        <dbReference type="ARBA" id="ARBA00023315"/>
    </source>
</evidence>